<keyword evidence="2" id="KW-1185">Reference proteome</keyword>
<organism evidence="1 2">
    <name type="scientific">Legionella brunensis</name>
    <dbReference type="NCBI Taxonomy" id="29422"/>
    <lineage>
        <taxon>Bacteria</taxon>
        <taxon>Pseudomonadati</taxon>
        <taxon>Pseudomonadota</taxon>
        <taxon>Gammaproteobacteria</taxon>
        <taxon>Legionellales</taxon>
        <taxon>Legionellaceae</taxon>
        <taxon>Legionella</taxon>
    </lineage>
</organism>
<proteinExistence type="predicted"/>
<dbReference type="PATRIC" id="fig|29422.6.peg.3349"/>
<dbReference type="RefSeq" id="WP_058443111.1">
    <property type="nucleotide sequence ID" value="NZ_CAAAHU010000008.1"/>
</dbReference>
<evidence type="ECO:0000313" key="2">
    <source>
        <dbReference type="Proteomes" id="UP000054742"/>
    </source>
</evidence>
<comment type="caution">
    <text evidence="1">The sequence shown here is derived from an EMBL/GenBank/DDBJ whole genome shotgun (WGS) entry which is preliminary data.</text>
</comment>
<protein>
    <submittedName>
        <fullName evidence="1">Uncharacterized protein</fullName>
    </submittedName>
</protein>
<dbReference type="AlphaFoldDB" id="A0A0W0S0M6"/>
<evidence type="ECO:0000313" key="1">
    <source>
        <dbReference type="EMBL" id="KTC77063.1"/>
    </source>
</evidence>
<reference evidence="1 2" key="1">
    <citation type="submission" date="2015-11" db="EMBL/GenBank/DDBJ databases">
        <title>Genomic analysis of 38 Legionella species identifies large and diverse effector repertoires.</title>
        <authorList>
            <person name="Burstein D."/>
            <person name="Amaro F."/>
            <person name="Zusman T."/>
            <person name="Lifshitz Z."/>
            <person name="Cohen O."/>
            <person name="Gilbert J.A."/>
            <person name="Pupko T."/>
            <person name="Shuman H.A."/>
            <person name="Segal G."/>
        </authorList>
    </citation>
    <scope>NUCLEOTIDE SEQUENCE [LARGE SCALE GENOMIC DNA]</scope>
    <source>
        <strain evidence="1 2">ATCC 43878</strain>
    </source>
</reference>
<accession>A0A0W0S0M6</accession>
<dbReference type="STRING" id="29422.Lbru_3170"/>
<dbReference type="OrthoDB" id="5648793at2"/>
<sequence length="62" mass="6782">MQKKGLCSSLAQTAIHDALALNCEYAISQLMATAMAKGLSERMGAKHYCRLLPFLKDPRVEG</sequence>
<dbReference type="Proteomes" id="UP000054742">
    <property type="component" value="Unassembled WGS sequence"/>
</dbReference>
<dbReference type="EMBL" id="LNXV01000036">
    <property type="protein sequence ID" value="KTC77063.1"/>
    <property type="molecule type" value="Genomic_DNA"/>
</dbReference>
<name>A0A0W0S0M6_9GAMM</name>
<gene>
    <name evidence="1" type="ORF">Lbru_3170</name>
</gene>